<evidence type="ECO:0000313" key="3">
    <source>
        <dbReference type="EMBL" id="HHF48453.1"/>
    </source>
</evidence>
<comment type="caution">
    <text evidence="1">The sequence shown here is derived from an EMBL/GenBank/DDBJ whole genome shotgun (WGS) entry which is preliminary data.</text>
</comment>
<organism evidence="1">
    <name type="scientific">Geoglobus ahangari</name>
    <dbReference type="NCBI Taxonomy" id="113653"/>
    <lineage>
        <taxon>Archaea</taxon>
        <taxon>Methanobacteriati</taxon>
        <taxon>Methanobacteriota</taxon>
        <taxon>Archaeoglobi</taxon>
        <taxon>Archaeoglobales</taxon>
        <taxon>Archaeoglobaceae</taxon>
        <taxon>Geoglobus</taxon>
    </lineage>
</organism>
<proteinExistence type="predicted"/>
<gene>
    <name evidence="3" type="ORF">ENL48_04635</name>
    <name evidence="2" type="ORF">ENT89_00080</name>
    <name evidence="1" type="ORF">ENX77_06035</name>
</gene>
<dbReference type="EMBL" id="DTPI01000031">
    <property type="protein sequence ID" value="HGE66655.1"/>
    <property type="molecule type" value="Genomic_DNA"/>
</dbReference>
<dbReference type="EMBL" id="DRUC01000068">
    <property type="protein sequence ID" value="HHF48453.1"/>
    <property type="molecule type" value="Genomic_DNA"/>
</dbReference>
<reference evidence="1" key="1">
    <citation type="journal article" date="2020" name="mSystems">
        <title>Genome- and Community-Level Interaction Insights into Carbon Utilization and Element Cycling Functions of Hydrothermarchaeota in Hydrothermal Sediment.</title>
        <authorList>
            <person name="Zhou Z."/>
            <person name="Liu Y."/>
            <person name="Xu W."/>
            <person name="Pan J."/>
            <person name="Luo Z.H."/>
            <person name="Li M."/>
        </authorList>
    </citation>
    <scope>NUCLEOTIDE SEQUENCE [LARGE SCALE GENOMIC DNA]</scope>
    <source>
        <strain evidence="3">SpSt-10</strain>
        <strain evidence="2">SpSt-62</strain>
        <strain evidence="1">SpSt-97</strain>
    </source>
</reference>
<sequence length="165" mass="19181">MLNEIAKTFEAVNDFIRTLFDPTTYLGDLSPKEFEEFYNDIVNCFFKVSFLNAETYLKAITEMQRGDTESILNLYLNYISNLEDIFADLMDNPVIAAYLSQLNKLYLRSLHFIQNLNNAFFHSIGLATRKDIVALSEAYVDLKGDIKRETRRILREIKKLQEGSK</sequence>
<name>A0A7C3UI72_9EURY</name>
<dbReference type="EMBL" id="DTAK01000001">
    <property type="protein sequence ID" value="HGU58632.1"/>
    <property type="molecule type" value="Genomic_DNA"/>
</dbReference>
<evidence type="ECO:0000313" key="2">
    <source>
        <dbReference type="EMBL" id="HGU58632.1"/>
    </source>
</evidence>
<dbReference type="AlphaFoldDB" id="A0A7C3UI72"/>
<protein>
    <recommendedName>
        <fullName evidence="4">Poly(3-hydroxyalkanoate) polymerase subunit PhaE</fullName>
    </recommendedName>
</protein>
<accession>A0A7C3UI72</accession>
<evidence type="ECO:0008006" key="4">
    <source>
        <dbReference type="Google" id="ProtNLM"/>
    </source>
</evidence>
<evidence type="ECO:0000313" key="1">
    <source>
        <dbReference type="EMBL" id="HGE66655.1"/>
    </source>
</evidence>